<keyword evidence="4" id="KW-1185">Reference proteome</keyword>
<evidence type="ECO:0000256" key="1">
    <source>
        <dbReference type="ARBA" id="ARBA00022837"/>
    </source>
</evidence>
<dbReference type="RefSeq" id="XP_022327294.1">
    <property type="nucleotide sequence ID" value="XM_022471586.1"/>
</dbReference>
<dbReference type="SUPFAM" id="SSF47473">
    <property type="entry name" value="EF-hand"/>
    <property type="match status" value="1"/>
</dbReference>
<dbReference type="InterPro" id="IPR018247">
    <property type="entry name" value="EF_Hand_1_Ca_BS"/>
</dbReference>
<dbReference type="GeneID" id="111126747"/>
<evidence type="ECO:0000259" key="3">
    <source>
        <dbReference type="PROSITE" id="PS50222"/>
    </source>
</evidence>
<dbReference type="InterPro" id="IPR002048">
    <property type="entry name" value="EF_hand_dom"/>
</dbReference>
<dbReference type="GO" id="GO:0005509">
    <property type="term" value="F:calcium ion binding"/>
    <property type="evidence" value="ECO:0007669"/>
    <property type="project" value="InterPro"/>
</dbReference>
<evidence type="ECO:0000313" key="4">
    <source>
        <dbReference type="Proteomes" id="UP000694844"/>
    </source>
</evidence>
<proteinExistence type="predicted"/>
<dbReference type="PROSITE" id="PS00018">
    <property type="entry name" value="EF_HAND_1"/>
    <property type="match status" value="2"/>
</dbReference>
<dbReference type="InterPro" id="IPR011992">
    <property type="entry name" value="EF-hand-dom_pair"/>
</dbReference>
<evidence type="ECO:0000256" key="2">
    <source>
        <dbReference type="SAM" id="SignalP"/>
    </source>
</evidence>
<dbReference type="KEGG" id="cvn:111126747"/>
<dbReference type="Proteomes" id="UP000694844">
    <property type="component" value="Chromosome 3"/>
</dbReference>
<protein>
    <submittedName>
        <fullName evidence="5">Insoluble matrix shell protein 5-like</fullName>
    </submittedName>
</protein>
<evidence type="ECO:0000313" key="5">
    <source>
        <dbReference type="RefSeq" id="XP_022327294.1"/>
    </source>
</evidence>
<dbReference type="SMART" id="SM00054">
    <property type="entry name" value="EFh"/>
    <property type="match status" value="2"/>
</dbReference>
<keyword evidence="1" id="KW-0106">Calcium</keyword>
<feature type="signal peptide" evidence="2">
    <location>
        <begin position="1"/>
        <end position="20"/>
    </location>
</feature>
<dbReference type="PROSITE" id="PS50222">
    <property type="entry name" value="EF_HAND_2"/>
    <property type="match status" value="2"/>
</dbReference>
<sequence>MDQNLIVLCFGAAFVVFMVGGQFHPGRPIVDSPEAHAIFAAAERNRTADGFLTKVELDDIFQTFDQNMDGIVDEQEFIYIWRSRHLGDISHAITLFHNADTDRDDVISKIPDLTRVFYYFDRDQDGKVSEEEFVQVWMSLSM</sequence>
<dbReference type="Pfam" id="PF00036">
    <property type="entry name" value="EF-hand_1"/>
    <property type="match status" value="2"/>
</dbReference>
<name>A0A8B8DI82_CRAVI</name>
<reference evidence="5" key="1">
    <citation type="submission" date="2025-08" db="UniProtKB">
        <authorList>
            <consortium name="RefSeq"/>
        </authorList>
    </citation>
    <scope>IDENTIFICATION</scope>
    <source>
        <tissue evidence="5">Whole sample</tissue>
    </source>
</reference>
<feature type="chain" id="PRO_5034956782" evidence="2">
    <location>
        <begin position="21"/>
        <end position="142"/>
    </location>
</feature>
<keyword evidence="2" id="KW-0732">Signal</keyword>
<accession>A0A8B8DI82</accession>
<dbReference type="AlphaFoldDB" id="A0A8B8DI82"/>
<dbReference type="OrthoDB" id="26525at2759"/>
<dbReference type="Gene3D" id="1.10.238.10">
    <property type="entry name" value="EF-hand"/>
    <property type="match status" value="1"/>
</dbReference>
<organism evidence="4 5">
    <name type="scientific">Crassostrea virginica</name>
    <name type="common">Eastern oyster</name>
    <dbReference type="NCBI Taxonomy" id="6565"/>
    <lineage>
        <taxon>Eukaryota</taxon>
        <taxon>Metazoa</taxon>
        <taxon>Spiralia</taxon>
        <taxon>Lophotrochozoa</taxon>
        <taxon>Mollusca</taxon>
        <taxon>Bivalvia</taxon>
        <taxon>Autobranchia</taxon>
        <taxon>Pteriomorphia</taxon>
        <taxon>Ostreida</taxon>
        <taxon>Ostreoidea</taxon>
        <taxon>Ostreidae</taxon>
        <taxon>Crassostrea</taxon>
    </lineage>
</organism>
<feature type="domain" description="EF-hand" evidence="3">
    <location>
        <begin position="52"/>
        <end position="87"/>
    </location>
</feature>
<feature type="domain" description="EF-hand" evidence="3">
    <location>
        <begin position="108"/>
        <end position="142"/>
    </location>
</feature>
<gene>
    <name evidence="5" type="primary">LOC111126747</name>
</gene>